<gene>
    <name evidence="2" type="ORF">ACHAXA_009400</name>
</gene>
<reference evidence="2 3" key="1">
    <citation type="submission" date="2024-10" db="EMBL/GenBank/DDBJ databases">
        <title>Updated reference genomes for cyclostephanoid diatoms.</title>
        <authorList>
            <person name="Roberts W.R."/>
            <person name="Alverson A.J."/>
        </authorList>
    </citation>
    <scope>NUCLEOTIDE SEQUENCE [LARGE SCALE GENOMIC DNA]</scope>
    <source>
        <strain evidence="2 3">AJA228-03</strain>
    </source>
</reference>
<comment type="caution">
    <text evidence="2">The sequence shown here is derived from an EMBL/GenBank/DDBJ whole genome shotgun (WGS) entry which is preliminary data.</text>
</comment>
<dbReference type="Proteomes" id="UP001530377">
    <property type="component" value="Unassembled WGS sequence"/>
</dbReference>
<keyword evidence="3" id="KW-1185">Reference proteome</keyword>
<name>A0ABD3RDX6_9STRA</name>
<accession>A0ABD3RDX6</accession>
<feature type="region of interest" description="Disordered" evidence="1">
    <location>
        <begin position="644"/>
        <end position="681"/>
    </location>
</feature>
<feature type="compositionally biased region" description="Basic and acidic residues" evidence="1">
    <location>
        <begin position="644"/>
        <end position="677"/>
    </location>
</feature>
<feature type="region of interest" description="Disordered" evidence="1">
    <location>
        <begin position="266"/>
        <end position="333"/>
    </location>
</feature>
<evidence type="ECO:0000313" key="2">
    <source>
        <dbReference type="EMBL" id="KAL3809706.1"/>
    </source>
</evidence>
<evidence type="ECO:0000256" key="1">
    <source>
        <dbReference type="SAM" id="MobiDB-lite"/>
    </source>
</evidence>
<feature type="compositionally biased region" description="Basic residues" evidence="1">
    <location>
        <begin position="310"/>
        <end position="320"/>
    </location>
</feature>
<sequence>MARERPSLLPPNNAKGKFSSLTSSHHPVSDKEAEQPNEGFDGDEDLTTSGRTYEELVSASQRQSQHGGIATQSHPRDSAMSDDTEESEPSQNNGRHSVGMMLGKNLSSWSTGRNSLSNWSTIGGERQADDEGCDDDMESCMGNIMNTGRKSNVSLPSLVGGRNSLETPIDVIARHVNISQRRSNQVGSRATQRSNVGYARTTHPSQMDRGGRPTSLNMSHISSSSSSGVLETSGDDLVLENSWTPIRTSLEHSFDKNIANAVAFPHSGSLSPIRGRSMPNSSNLSSPKRSPIKLKSPIRSPFGAVSPNRSPKRSPKKTTSSKHGTAGSMTLLKKKALSPNGTYSLKEAEGKLLSLTEFEAITNVENGSDSSNMSLSSGSDATLEQGTSSQMLVLRSLSSSRNGYENAGGQESGVAKATQEAGEGMTTLTPEKSSIKDSIRSPVPTPNSQRKEIKRFRSSVPTANYLAQGDLTQANSTRKVMAMVVEKKKSDDKVDDMAQDGSNEEMTNSYENAFVFPSDSIPLLRIKTLRMLHDQVISNGSLSHQYQLNKAGTNLISLQEVVLPSIAIETNAVLKRQQAKAERHAQDCVPASQAKDVVEVIQICRKVVYKCISDATKVVGEAWREREKERQKLQIERLKREAEQQRSDELNAKRNRKEARARSRQERYERQMSEKQLNHPRNKAMWQEVAKLMVDIQKLEKEERLWKEALFEVNRLVEHHQPPEQLELDSIFKEKGGDHLLTSVEEGNLESIATTLVGDVAMATERINWMLNSVSFAIEESEKLRKEAYEKYQYDGHKFWGYPNVDDSKGLFIALSMESPFKG</sequence>
<feature type="region of interest" description="Disordered" evidence="1">
    <location>
        <begin position="419"/>
        <end position="451"/>
    </location>
</feature>
<dbReference type="CDD" id="cd22249">
    <property type="entry name" value="UDM1_RNF168_RNF169-like"/>
    <property type="match status" value="1"/>
</dbReference>
<feature type="region of interest" description="Disordered" evidence="1">
    <location>
        <begin position="1"/>
        <end position="101"/>
    </location>
</feature>
<proteinExistence type="predicted"/>
<organism evidence="2 3">
    <name type="scientific">Cyclostephanos tholiformis</name>
    <dbReference type="NCBI Taxonomy" id="382380"/>
    <lineage>
        <taxon>Eukaryota</taxon>
        <taxon>Sar</taxon>
        <taxon>Stramenopiles</taxon>
        <taxon>Ochrophyta</taxon>
        <taxon>Bacillariophyta</taxon>
        <taxon>Coscinodiscophyceae</taxon>
        <taxon>Thalassiosirophycidae</taxon>
        <taxon>Stephanodiscales</taxon>
        <taxon>Stephanodiscaceae</taxon>
        <taxon>Cyclostephanos</taxon>
    </lineage>
</organism>
<feature type="compositionally biased region" description="Polar residues" evidence="1">
    <location>
        <begin position="58"/>
        <end position="73"/>
    </location>
</feature>
<dbReference type="AlphaFoldDB" id="A0ABD3RDX6"/>
<protein>
    <submittedName>
        <fullName evidence="2">Uncharacterized protein</fullName>
    </submittedName>
</protein>
<dbReference type="EMBL" id="JALLPB020000385">
    <property type="protein sequence ID" value="KAL3809706.1"/>
    <property type="molecule type" value="Genomic_DNA"/>
</dbReference>
<evidence type="ECO:0000313" key="3">
    <source>
        <dbReference type="Proteomes" id="UP001530377"/>
    </source>
</evidence>
<feature type="compositionally biased region" description="Polar residues" evidence="1">
    <location>
        <begin position="278"/>
        <end position="288"/>
    </location>
</feature>